<dbReference type="AlphaFoldDB" id="A0A2K2CLT6"/>
<proteinExistence type="inferred from homology"/>
<organism evidence="16">
    <name type="scientific">Brachypodium distachyon</name>
    <name type="common">Purple false brome</name>
    <name type="synonym">Trachynia distachya</name>
    <dbReference type="NCBI Taxonomy" id="15368"/>
    <lineage>
        <taxon>Eukaryota</taxon>
        <taxon>Viridiplantae</taxon>
        <taxon>Streptophyta</taxon>
        <taxon>Embryophyta</taxon>
        <taxon>Tracheophyta</taxon>
        <taxon>Spermatophyta</taxon>
        <taxon>Magnoliopsida</taxon>
        <taxon>Liliopsida</taxon>
        <taxon>Poales</taxon>
        <taxon>Poaceae</taxon>
        <taxon>BOP clade</taxon>
        <taxon>Pooideae</taxon>
        <taxon>Stipodae</taxon>
        <taxon>Brachypodieae</taxon>
        <taxon>Brachypodium</taxon>
    </lineage>
</organism>
<sequence>MDVSVNSMGKISELALKINVAVGTVKQNKDVCMQIGTSVDRLRVILSLLEATETTKHPNMTAPVKDLEGIMARALKLLMDCQENQFSSHLFRAGSLCTELSQVNQEIKEHMNIANDAAEVGSSHNSHSNNETRSEVDGDRKNDPAGSEHFLKESADLKRFEFSEMEAATNNFSPENMIGRGGSAIVYKGVLPDGFVVAIKRFRGSRSSQGDIEHYVNVFLVLPRHENVVRLIGYCQETTYKMMPYDGRQVSAEITNMMVVEEYMPNGTLSETIDGRSPQLHWSSIFRIIRGIAHGLAHLHSNHIIHLDLKPENILLDSNINPKICDFEVSKMLDQEVTEIVTGEFTGTLGYIAPEYIADGIISVKNDVYSFGLLLLCTIRGTNRSGLRQHSVEWAWDVRESQEMGILFDSSLCDDSQLKEIERSIDIGLLCTQDNPTARPTMPDVLEMLIIRKKLPSPTKPDKR</sequence>
<keyword evidence="9" id="KW-1133">Transmembrane helix</keyword>
<dbReference type="PANTHER" id="PTHR47975:SF60">
    <property type="entry name" value="PROTEIN KINASE DOMAIN-CONTAINING PROTEIN"/>
    <property type="match status" value="1"/>
</dbReference>
<dbReference type="EnsemblPlants" id="PNT62996">
    <property type="protein sequence ID" value="PNT62996"/>
    <property type="gene ID" value="BRADI_4g10367v3"/>
</dbReference>
<evidence type="ECO:0000313" key="18">
    <source>
        <dbReference type="Proteomes" id="UP000008810"/>
    </source>
</evidence>
<evidence type="ECO:0000313" key="17">
    <source>
        <dbReference type="EnsemblPlants" id="PNT62996"/>
    </source>
</evidence>
<dbReference type="GO" id="GO:0007166">
    <property type="term" value="P:cell surface receptor signaling pathway"/>
    <property type="evidence" value="ECO:0007669"/>
    <property type="project" value="InterPro"/>
</dbReference>
<dbReference type="EMBL" id="CM000883">
    <property type="protein sequence ID" value="PNT62996.1"/>
    <property type="molecule type" value="Genomic_DNA"/>
</dbReference>
<reference evidence="16" key="2">
    <citation type="submission" date="2017-06" db="EMBL/GenBank/DDBJ databases">
        <title>WGS assembly of Brachypodium distachyon.</title>
        <authorList>
            <consortium name="The International Brachypodium Initiative"/>
            <person name="Lucas S."/>
            <person name="Harmon-Smith M."/>
            <person name="Lail K."/>
            <person name="Tice H."/>
            <person name="Grimwood J."/>
            <person name="Bruce D."/>
            <person name="Barry K."/>
            <person name="Shu S."/>
            <person name="Lindquist E."/>
            <person name="Wang M."/>
            <person name="Pitluck S."/>
            <person name="Vogel J.P."/>
            <person name="Garvin D.F."/>
            <person name="Mockler T.C."/>
            <person name="Schmutz J."/>
            <person name="Rokhsar D."/>
            <person name="Bevan M.W."/>
        </authorList>
    </citation>
    <scope>NUCLEOTIDE SEQUENCE</scope>
    <source>
        <strain evidence="16">Bd21</strain>
    </source>
</reference>
<dbReference type="InterPro" id="IPR036537">
    <property type="entry name" value="Adaptor_Cbl_N_dom_sf"/>
</dbReference>
<dbReference type="InterPro" id="IPR059179">
    <property type="entry name" value="MLKL-like_MCAfunc"/>
</dbReference>
<keyword evidence="6 12" id="KW-0547">Nucleotide-binding</keyword>
<evidence type="ECO:0000313" key="16">
    <source>
        <dbReference type="EMBL" id="PNT62996.1"/>
    </source>
</evidence>
<dbReference type="InterPro" id="IPR011009">
    <property type="entry name" value="Kinase-like_dom_sf"/>
</dbReference>
<comment type="similarity">
    <text evidence="13">Belongs to the protein kinase superfamily.</text>
</comment>
<keyword evidence="10" id="KW-0472">Membrane</keyword>
<evidence type="ECO:0000256" key="14">
    <source>
        <dbReference type="SAM" id="MobiDB-lite"/>
    </source>
</evidence>
<dbReference type="GO" id="GO:0016020">
    <property type="term" value="C:membrane"/>
    <property type="evidence" value="ECO:0007669"/>
    <property type="project" value="UniProtKB-SubCell"/>
</dbReference>
<dbReference type="PANTHER" id="PTHR47975">
    <property type="entry name" value="S-LOCUS LECTIN KINASE FAMILY PROTEIN"/>
    <property type="match status" value="1"/>
</dbReference>
<keyword evidence="5" id="KW-0732">Signal</keyword>
<evidence type="ECO:0000256" key="4">
    <source>
        <dbReference type="ARBA" id="ARBA00022692"/>
    </source>
</evidence>
<keyword evidence="8 12" id="KW-0067">ATP-binding</keyword>
<dbReference type="OrthoDB" id="688481at2759"/>
<keyword evidence="7" id="KW-0418">Kinase</keyword>
<dbReference type="Proteomes" id="UP000008810">
    <property type="component" value="Chromosome 4"/>
</dbReference>
<dbReference type="GO" id="GO:0005524">
    <property type="term" value="F:ATP binding"/>
    <property type="evidence" value="ECO:0007669"/>
    <property type="project" value="UniProtKB-UniRule"/>
</dbReference>
<gene>
    <name evidence="16" type="ORF">BRADI_4g10367v3</name>
</gene>
<keyword evidence="2 13" id="KW-0723">Serine/threonine-protein kinase</keyword>
<dbReference type="Gene3D" id="1.10.510.10">
    <property type="entry name" value="Transferase(Phosphotransferase) domain 1"/>
    <property type="match status" value="1"/>
</dbReference>
<evidence type="ECO:0000256" key="3">
    <source>
        <dbReference type="ARBA" id="ARBA00022679"/>
    </source>
</evidence>
<dbReference type="SUPFAM" id="SSF56112">
    <property type="entry name" value="Protein kinase-like (PK-like)"/>
    <property type="match status" value="1"/>
</dbReference>
<evidence type="ECO:0000256" key="12">
    <source>
        <dbReference type="PROSITE-ProRule" id="PRU10141"/>
    </source>
</evidence>
<evidence type="ECO:0000256" key="1">
    <source>
        <dbReference type="ARBA" id="ARBA00004479"/>
    </source>
</evidence>
<accession>A0A2K2CLT6</accession>
<evidence type="ECO:0000256" key="9">
    <source>
        <dbReference type="ARBA" id="ARBA00022989"/>
    </source>
</evidence>
<dbReference type="Gene3D" id="3.30.200.20">
    <property type="entry name" value="Phosphorylase Kinase, domain 1"/>
    <property type="match status" value="1"/>
</dbReference>
<evidence type="ECO:0000256" key="6">
    <source>
        <dbReference type="ARBA" id="ARBA00022741"/>
    </source>
</evidence>
<keyword evidence="3" id="KW-0808">Transferase</keyword>
<evidence type="ECO:0000256" key="2">
    <source>
        <dbReference type="ARBA" id="ARBA00022527"/>
    </source>
</evidence>
<dbReference type="SMART" id="SM00220">
    <property type="entry name" value="S_TKc"/>
    <property type="match status" value="1"/>
</dbReference>
<evidence type="ECO:0000256" key="11">
    <source>
        <dbReference type="ARBA" id="ARBA00023180"/>
    </source>
</evidence>
<reference evidence="16 17" key="1">
    <citation type="journal article" date="2010" name="Nature">
        <title>Genome sequencing and analysis of the model grass Brachypodium distachyon.</title>
        <authorList>
            <consortium name="International Brachypodium Initiative"/>
        </authorList>
    </citation>
    <scope>NUCLEOTIDE SEQUENCE [LARGE SCALE GENOMIC DNA]</scope>
    <source>
        <strain evidence="16 17">Bd21</strain>
    </source>
</reference>
<feature type="region of interest" description="Disordered" evidence="14">
    <location>
        <begin position="119"/>
        <end position="147"/>
    </location>
</feature>
<evidence type="ECO:0000256" key="8">
    <source>
        <dbReference type="ARBA" id="ARBA00022840"/>
    </source>
</evidence>
<protein>
    <recommendedName>
        <fullName evidence="15">Protein kinase domain-containing protein</fullName>
    </recommendedName>
</protein>
<dbReference type="FunFam" id="1.10.510.10:FF:000590">
    <property type="entry name" value="PR5-like receptor kinase"/>
    <property type="match status" value="1"/>
</dbReference>
<keyword evidence="18" id="KW-1185">Reference proteome</keyword>
<evidence type="ECO:0000256" key="5">
    <source>
        <dbReference type="ARBA" id="ARBA00022729"/>
    </source>
</evidence>
<feature type="domain" description="Protein kinase" evidence="15">
    <location>
        <begin position="172"/>
        <end position="451"/>
    </location>
</feature>
<evidence type="ECO:0000256" key="10">
    <source>
        <dbReference type="ARBA" id="ARBA00023136"/>
    </source>
</evidence>
<dbReference type="CDD" id="cd21037">
    <property type="entry name" value="MLKL_NTD"/>
    <property type="match status" value="1"/>
</dbReference>
<dbReference type="Gene3D" id="1.20.930.20">
    <property type="entry name" value="Adaptor protein Cbl, N-terminal domain"/>
    <property type="match status" value="1"/>
</dbReference>
<dbReference type="Gramene" id="PNT62996">
    <property type="protein sequence ID" value="PNT62996"/>
    <property type="gene ID" value="BRADI_4g10367v3"/>
</dbReference>
<feature type="compositionally biased region" description="Basic and acidic residues" evidence="14">
    <location>
        <begin position="130"/>
        <end position="143"/>
    </location>
</feature>
<dbReference type="InterPro" id="IPR000719">
    <property type="entry name" value="Prot_kinase_dom"/>
</dbReference>
<reference evidence="17" key="3">
    <citation type="submission" date="2018-08" db="UniProtKB">
        <authorList>
            <consortium name="EnsemblPlants"/>
        </authorList>
    </citation>
    <scope>IDENTIFICATION</scope>
    <source>
        <strain evidence="17">cv. Bd21</strain>
    </source>
</reference>
<dbReference type="PROSITE" id="PS00108">
    <property type="entry name" value="PROTEIN_KINASE_ST"/>
    <property type="match status" value="1"/>
</dbReference>
<dbReference type="InParanoid" id="A0A2K2CLT6"/>
<evidence type="ECO:0000256" key="13">
    <source>
        <dbReference type="RuleBase" id="RU000304"/>
    </source>
</evidence>
<dbReference type="InterPro" id="IPR017441">
    <property type="entry name" value="Protein_kinase_ATP_BS"/>
</dbReference>
<dbReference type="GO" id="GO:0004674">
    <property type="term" value="F:protein serine/threonine kinase activity"/>
    <property type="evidence" value="ECO:0007669"/>
    <property type="project" value="UniProtKB-KW"/>
</dbReference>
<feature type="binding site" evidence="12">
    <location>
        <position position="200"/>
    </location>
    <ligand>
        <name>ATP</name>
        <dbReference type="ChEBI" id="CHEBI:30616"/>
    </ligand>
</feature>
<keyword evidence="11" id="KW-0325">Glycoprotein</keyword>
<evidence type="ECO:0000259" key="15">
    <source>
        <dbReference type="PROSITE" id="PS50011"/>
    </source>
</evidence>
<dbReference type="ExpressionAtlas" id="A0A2K2CLT6">
    <property type="expression patterns" value="baseline and differential"/>
</dbReference>
<dbReference type="PROSITE" id="PS00107">
    <property type="entry name" value="PROTEIN_KINASE_ATP"/>
    <property type="match status" value="1"/>
</dbReference>
<dbReference type="FunCoup" id="A0A2K2CLT6">
    <property type="interactions" value="728"/>
</dbReference>
<dbReference type="STRING" id="15368.A0A2K2CLT6"/>
<dbReference type="InterPro" id="IPR008271">
    <property type="entry name" value="Ser/Thr_kinase_AS"/>
</dbReference>
<name>A0A2K2CLT6_BRADI</name>
<dbReference type="Pfam" id="PF00069">
    <property type="entry name" value="Pkinase"/>
    <property type="match status" value="1"/>
</dbReference>
<comment type="subcellular location">
    <subcellularLocation>
        <location evidence="1">Membrane</location>
        <topology evidence="1">Single-pass type I membrane protein</topology>
    </subcellularLocation>
</comment>
<evidence type="ECO:0000256" key="7">
    <source>
        <dbReference type="ARBA" id="ARBA00022777"/>
    </source>
</evidence>
<dbReference type="PROSITE" id="PS50011">
    <property type="entry name" value="PROTEIN_KINASE_DOM"/>
    <property type="match status" value="1"/>
</dbReference>
<keyword evidence="4" id="KW-0812">Transmembrane</keyword>